<evidence type="ECO:0000256" key="5">
    <source>
        <dbReference type="SAM" id="Phobius"/>
    </source>
</evidence>
<dbReference type="Pfam" id="PF13564">
    <property type="entry name" value="DoxX_2"/>
    <property type="match status" value="1"/>
</dbReference>
<dbReference type="InterPro" id="IPR032808">
    <property type="entry name" value="DoxX"/>
</dbReference>
<feature type="transmembrane region" description="Helical" evidence="5">
    <location>
        <begin position="72"/>
        <end position="90"/>
    </location>
</feature>
<feature type="transmembrane region" description="Helical" evidence="5">
    <location>
        <begin position="5"/>
        <end position="24"/>
    </location>
</feature>
<sequence>MIIQIIHWTAFTYYVYLFGYASLFKVFKKQSMMDGMKDLGFNESWTLFIGYAELLGVVALIIGIFHHELKNAAVIWLFLFAVGALMVHFAHHDYQYYYSSLFGCIAAVVNGQIEILVNDNKVPNFHK</sequence>
<gene>
    <name evidence="6" type="ORF">FAZ15_14290</name>
</gene>
<evidence type="ECO:0000256" key="3">
    <source>
        <dbReference type="ARBA" id="ARBA00022989"/>
    </source>
</evidence>
<protein>
    <submittedName>
        <fullName evidence="6">DoxX family protein</fullName>
    </submittedName>
</protein>
<dbReference type="EMBL" id="SUME01000005">
    <property type="protein sequence ID" value="TJZ60050.1"/>
    <property type="molecule type" value="Genomic_DNA"/>
</dbReference>
<proteinExistence type="predicted"/>
<feature type="transmembrane region" description="Helical" evidence="5">
    <location>
        <begin position="96"/>
        <end position="117"/>
    </location>
</feature>
<evidence type="ECO:0000313" key="7">
    <source>
        <dbReference type="Proteomes" id="UP000306808"/>
    </source>
</evidence>
<accession>A0A4U0NZ88</accession>
<dbReference type="AlphaFoldDB" id="A0A4U0NZ88"/>
<keyword evidence="2 5" id="KW-0812">Transmembrane</keyword>
<keyword evidence="7" id="KW-1185">Reference proteome</keyword>
<evidence type="ECO:0000256" key="4">
    <source>
        <dbReference type="ARBA" id="ARBA00023136"/>
    </source>
</evidence>
<dbReference type="OrthoDB" id="962268at2"/>
<keyword evidence="4 5" id="KW-0472">Membrane</keyword>
<evidence type="ECO:0000256" key="1">
    <source>
        <dbReference type="ARBA" id="ARBA00004141"/>
    </source>
</evidence>
<dbReference type="GO" id="GO:0016020">
    <property type="term" value="C:membrane"/>
    <property type="evidence" value="ECO:0007669"/>
    <property type="project" value="UniProtKB-SubCell"/>
</dbReference>
<dbReference type="RefSeq" id="WP_136901991.1">
    <property type="nucleotide sequence ID" value="NZ_SUME01000005.1"/>
</dbReference>
<comment type="caution">
    <text evidence="6">The sequence shown here is derived from an EMBL/GenBank/DDBJ whole genome shotgun (WGS) entry which is preliminary data.</text>
</comment>
<organism evidence="6 7">
    <name type="scientific">Sphingobacterium olei</name>
    <dbReference type="NCBI Taxonomy" id="2571155"/>
    <lineage>
        <taxon>Bacteria</taxon>
        <taxon>Pseudomonadati</taxon>
        <taxon>Bacteroidota</taxon>
        <taxon>Sphingobacteriia</taxon>
        <taxon>Sphingobacteriales</taxon>
        <taxon>Sphingobacteriaceae</taxon>
        <taxon>Sphingobacterium</taxon>
    </lineage>
</organism>
<dbReference type="Proteomes" id="UP000306808">
    <property type="component" value="Unassembled WGS sequence"/>
</dbReference>
<comment type="subcellular location">
    <subcellularLocation>
        <location evidence="1">Membrane</location>
        <topology evidence="1">Multi-pass membrane protein</topology>
    </subcellularLocation>
</comment>
<feature type="transmembrane region" description="Helical" evidence="5">
    <location>
        <begin position="44"/>
        <end position="65"/>
    </location>
</feature>
<keyword evidence="3 5" id="KW-1133">Transmembrane helix</keyword>
<evidence type="ECO:0000313" key="6">
    <source>
        <dbReference type="EMBL" id="TJZ60050.1"/>
    </source>
</evidence>
<evidence type="ECO:0000256" key="2">
    <source>
        <dbReference type="ARBA" id="ARBA00022692"/>
    </source>
</evidence>
<name>A0A4U0NZ88_9SPHI</name>
<reference evidence="6 7" key="1">
    <citation type="submission" date="2019-04" db="EMBL/GenBank/DDBJ databases">
        <title>Sphingobacterium olei sp. nov., isolated from oil-contaminated soil.</title>
        <authorList>
            <person name="Liu B."/>
        </authorList>
    </citation>
    <scope>NUCLEOTIDE SEQUENCE [LARGE SCALE GENOMIC DNA]</scope>
    <source>
        <strain evidence="6 7">HAL-9</strain>
    </source>
</reference>